<comment type="caution">
    <text evidence="4">The sequence shown here is derived from an EMBL/GenBank/DDBJ whole genome shotgun (WGS) entry which is preliminary data.</text>
</comment>
<dbReference type="GO" id="GO:0006886">
    <property type="term" value="P:intracellular protein transport"/>
    <property type="evidence" value="ECO:0007669"/>
    <property type="project" value="TreeGrafter"/>
</dbReference>
<evidence type="ECO:0000313" key="4">
    <source>
        <dbReference type="EMBL" id="TNN17899.1"/>
    </source>
</evidence>
<dbReference type="GO" id="GO:0000149">
    <property type="term" value="F:SNARE binding"/>
    <property type="evidence" value="ECO:0007669"/>
    <property type="project" value="TreeGrafter"/>
</dbReference>
<keyword evidence="2" id="KW-0812">Transmembrane</keyword>
<gene>
    <name evidence="4" type="ORF">EWB00_010626</name>
</gene>
<dbReference type="AlphaFoldDB" id="A0A4Z2DN71"/>
<dbReference type="OrthoDB" id="75754at2759"/>
<dbReference type="PANTHER" id="PTHR19957:SF38">
    <property type="entry name" value="LD27581P"/>
    <property type="match status" value="1"/>
</dbReference>
<evidence type="ECO:0000259" key="3">
    <source>
        <dbReference type="PROSITE" id="PS50192"/>
    </source>
</evidence>
<organism evidence="4 5">
    <name type="scientific">Schistosoma japonicum</name>
    <name type="common">Blood fluke</name>
    <dbReference type="NCBI Taxonomy" id="6182"/>
    <lineage>
        <taxon>Eukaryota</taxon>
        <taxon>Metazoa</taxon>
        <taxon>Spiralia</taxon>
        <taxon>Lophotrochozoa</taxon>
        <taxon>Platyhelminthes</taxon>
        <taxon>Trematoda</taxon>
        <taxon>Digenea</taxon>
        <taxon>Strigeidida</taxon>
        <taxon>Schistosomatoidea</taxon>
        <taxon>Schistosomatidae</taxon>
        <taxon>Schistosoma</taxon>
    </lineage>
</organism>
<evidence type="ECO:0000256" key="2">
    <source>
        <dbReference type="SAM" id="Phobius"/>
    </source>
</evidence>
<dbReference type="PANTHER" id="PTHR19957">
    <property type="entry name" value="SYNTAXIN"/>
    <property type="match status" value="1"/>
</dbReference>
<name>A0A4Z2DN71_SCHJA</name>
<keyword evidence="2" id="KW-1133">Transmembrane helix</keyword>
<dbReference type="GO" id="GO:0031201">
    <property type="term" value="C:SNARE complex"/>
    <property type="evidence" value="ECO:0007669"/>
    <property type="project" value="TreeGrafter"/>
</dbReference>
<dbReference type="Pfam" id="PF05739">
    <property type="entry name" value="SNARE"/>
    <property type="match status" value="1"/>
</dbReference>
<dbReference type="GO" id="GO:0048278">
    <property type="term" value="P:vesicle docking"/>
    <property type="evidence" value="ECO:0007669"/>
    <property type="project" value="TreeGrafter"/>
</dbReference>
<proteinExistence type="inferred from homology"/>
<dbReference type="SUPFAM" id="SSF47661">
    <property type="entry name" value="t-snare proteins"/>
    <property type="match status" value="1"/>
</dbReference>
<evidence type="ECO:0000256" key="1">
    <source>
        <dbReference type="ARBA" id="ARBA00009063"/>
    </source>
</evidence>
<dbReference type="InterPro" id="IPR006011">
    <property type="entry name" value="Syntaxin_N"/>
</dbReference>
<dbReference type="SMART" id="SM00503">
    <property type="entry name" value="SynN"/>
    <property type="match status" value="1"/>
</dbReference>
<dbReference type="PROSITE" id="PS50192">
    <property type="entry name" value="T_SNARE"/>
    <property type="match status" value="1"/>
</dbReference>
<dbReference type="InterPro" id="IPR000727">
    <property type="entry name" value="T_SNARE_dom"/>
</dbReference>
<dbReference type="Gene3D" id="1.20.5.110">
    <property type="match status" value="1"/>
</dbReference>
<reference evidence="4 5" key="1">
    <citation type="submission" date="2019-03" db="EMBL/GenBank/DDBJ databases">
        <title>An improved genome assembly of the fluke Schistosoma japonicum.</title>
        <authorList>
            <person name="Hu W."/>
            <person name="Luo F."/>
            <person name="Yin M."/>
            <person name="Mo X."/>
            <person name="Sun C."/>
            <person name="Wu Q."/>
            <person name="Zhu B."/>
            <person name="Xiang M."/>
            <person name="Wang J."/>
            <person name="Wang Y."/>
            <person name="Zhang T."/>
            <person name="Xu B."/>
            <person name="Zheng H."/>
            <person name="Feng Z."/>
        </authorList>
    </citation>
    <scope>NUCLEOTIDE SEQUENCE [LARGE SCALE GENOMIC DNA]</scope>
    <source>
        <strain evidence="4">HuSjv2</strain>
        <tissue evidence="4">Worms</tissue>
    </source>
</reference>
<dbReference type="STRING" id="6182.A0A4Z2DN71"/>
<keyword evidence="5" id="KW-1185">Reference proteome</keyword>
<accession>A0A4Z2DN71</accession>
<dbReference type="EMBL" id="SKCS01000084">
    <property type="protein sequence ID" value="TNN17899.1"/>
    <property type="molecule type" value="Genomic_DNA"/>
</dbReference>
<sequence length="262" mass="30026">MYSEFNSNTGSSSQASAVIQVFEDISSKILKIRLLANELETLNKSISITGNSKEKSDLLNKREKDALDLVDETKNLFINLSKEPFSDQITKIHVEKLKVDFQRVLHRFQRTQAEIKRRLLTESRPASSLVEDLINFESNDTDEGLPIQAQCITQDYEVQELGRVLNQEDQMRSIEEDIVNVNAIIHQVSKLIYEQRVAVDSLEDNIEVALTNEQSAHSELTRASDRRQRSRRCCCIFVAMLIVAILIVIIVLIIEYPPRRTH</sequence>
<dbReference type="Proteomes" id="UP000311919">
    <property type="component" value="Unassembled WGS sequence"/>
</dbReference>
<dbReference type="Gene3D" id="1.20.58.70">
    <property type="match status" value="1"/>
</dbReference>
<dbReference type="GO" id="GO:0005484">
    <property type="term" value="F:SNAP receptor activity"/>
    <property type="evidence" value="ECO:0007669"/>
    <property type="project" value="TreeGrafter"/>
</dbReference>
<dbReference type="GO" id="GO:0006906">
    <property type="term" value="P:vesicle fusion"/>
    <property type="evidence" value="ECO:0007669"/>
    <property type="project" value="TreeGrafter"/>
</dbReference>
<keyword evidence="2" id="KW-0472">Membrane</keyword>
<dbReference type="InterPro" id="IPR010989">
    <property type="entry name" value="SNARE"/>
</dbReference>
<feature type="transmembrane region" description="Helical" evidence="2">
    <location>
        <begin position="234"/>
        <end position="254"/>
    </location>
</feature>
<dbReference type="GO" id="GO:0012505">
    <property type="term" value="C:endomembrane system"/>
    <property type="evidence" value="ECO:0007669"/>
    <property type="project" value="TreeGrafter"/>
</dbReference>
<feature type="domain" description="T-SNARE coiled-coil homology" evidence="3">
    <location>
        <begin position="161"/>
        <end position="223"/>
    </location>
</feature>
<evidence type="ECO:0000313" key="5">
    <source>
        <dbReference type="Proteomes" id="UP000311919"/>
    </source>
</evidence>
<dbReference type="InterPro" id="IPR045242">
    <property type="entry name" value="Syntaxin"/>
</dbReference>
<dbReference type="Pfam" id="PF14523">
    <property type="entry name" value="Syntaxin_2"/>
    <property type="match status" value="1"/>
</dbReference>
<protein>
    <submittedName>
        <fullName evidence="4">Syntaxin-7 isoform 1</fullName>
    </submittedName>
</protein>
<comment type="similarity">
    <text evidence="1">Belongs to the syntaxin family.</text>
</comment>